<reference evidence="2 3" key="2">
    <citation type="submission" date="2015-02" db="EMBL/GenBank/DDBJ databases">
        <title>The complete genome of Sphingomonas hengshuiensis sp. WHSC-8 isolated from soil of Hengshui Lake.</title>
        <authorList>
            <person name="Wei S."/>
            <person name="Guo J."/>
            <person name="Su C."/>
            <person name="Wu R."/>
            <person name="Zhang Z."/>
            <person name="Liang K."/>
            <person name="Li H."/>
            <person name="Wang T."/>
            <person name="Liu H."/>
            <person name="Zhang C."/>
            <person name="Li Z."/>
            <person name="Wang Q."/>
            <person name="Meng J."/>
        </authorList>
    </citation>
    <scope>NUCLEOTIDE SEQUENCE [LARGE SCALE GENOMIC DNA]</scope>
    <source>
        <strain evidence="2 3">WHSC-8</strain>
    </source>
</reference>
<evidence type="ECO:0000256" key="1">
    <source>
        <dbReference type="SAM" id="Phobius"/>
    </source>
</evidence>
<organism evidence="2 3">
    <name type="scientific">Sphingomonas hengshuiensis</name>
    <dbReference type="NCBI Taxonomy" id="1609977"/>
    <lineage>
        <taxon>Bacteria</taxon>
        <taxon>Pseudomonadati</taxon>
        <taxon>Pseudomonadota</taxon>
        <taxon>Alphaproteobacteria</taxon>
        <taxon>Sphingomonadales</taxon>
        <taxon>Sphingomonadaceae</taxon>
        <taxon>Sphingomonas</taxon>
    </lineage>
</organism>
<keyword evidence="3" id="KW-1185">Reference proteome</keyword>
<name>A0A7U4J695_9SPHN</name>
<dbReference type="AlphaFoldDB" id="A0A7U4J695"/>
<keyword evidence="1" id="KW-0812">Transmembrane</keyword>
<evidence type="ECO:0000313" key="2">
    <source>
        <dbReference type="EMBL" id="AJP71021.1"/>
    </source>
</evidence>
<dbReference type="KEGG" id="sphi:TS85_03060"/>
<dbReference type="Proteomes" id="UP000032300">
    <property type="component" value="Chromosome"/>
</dbReference>
<sequence>MAAPDLNDPAQRAAYARELAGVARRIRLAGVVLAVIGAVLMLLQRRGFDAVPLWLAASVMGAGAMLMVTAIAARRRYHRLRMQG</sequence>
<protein>
    <submittedName>
        <fullName evidence="2">Uncharacterized protein</fullName>
    </submittedName>
</protein>
<feature type="transmembrane region" description="Helical" evidence="1">
    <location>
        <begin position="51"/>
        <end position="73"/>
    </location>
</feature>
<gene>
    <name evidence="2" type="ORF">TS85_03060</name>
</gene>
<dbReference type="EMBL" id="CP010836">
    <property type="protein sequence ID" value="AJP71021.1"/>
    <property type="molecule type" value="Genomic_DNA"/>
</dbReference>
<proteinExistence type="predicted"/>
<dbReference type="RefSeq" id="WP_044330347.1">
    <property type="nucleotide sequence ID" value="NZ_CP010836.1"/>
</dbReference>
<dbReference type="OrthoDB" id="7572314at2"/>
<evidence type="ECO:0000313" key="3">
    <source>
        <dbReference type="Proteomes" id="UP000032300"/>
    </source>
</evidence>
<reference evidence="2 3" key="1">
    <citation type="journal article" date="2015" name="Int. J. Syst. Evol. Microbiol.">
        <title>Sphingomonas hengshuiensis sp. nov., isolated from lake wetland.</title>
        <authorList>
            <person name="Wei S."/>
            <person name="Wang T."/>
            <person name="Liu H."/>
            <person name="Zhang C."/>
            <person name="Guo J."/>
            <person name="Wang Q."/>
            <person name="Liang K."/>
            <person name="Zhang Z."/>
        </authorList>
    </citation>
    <scope>NUCLEOTIDE SEQUENCE [LARGE SCALE GENOMIC DNA]</scope>
    <source>
        <strain evidence="2 3">WHSC-8</strain>
    </source>
</reference>
<keyword evidence="1" id="KW-1133">Transmembrane helix</keyword>
<accession>A0A7U4J695</accession>
<feature type="transmembrane region" description="Helical" evidence="1">
    <location>
        <begin position="26"/>
        <end position="45"/>
    </location>
</feature>
<keyword evidence="1" id="KW-0472">Membrane</keyword>